<dbReference type="KEGG" id="aer:AERYTH_05520"/>
<protein>
    <submittedName>
        <fullName evidence="4">Ankyrin</fullName>
    </submittedName>
</protein>
<dbReference type="SUPFAM" id="SSF48403">
    <property type="entry name" value="Ankyrin repeat"/>
    <property type="match status" value="1"/>
</dbReference>
<feature type="repeat" description="ANK" evidence="3">
    <location>
        <begin position="29"/>
        <end position="61"/>
    </location>
</feature>
<evidence type="ECO:0000256" key="2">
    <source>
        <dbReference type="ARBA" id="ARBA00023043"/>
    </source>
</evidence>
<dbReference type="AlphaFoldDB" id="A0A0U4B8M8"/>
<evidence type="ECO:0000256" key="1">
    <source>
        <dbReference type="ARBA" id="ARBA00022737"/>
    </source>
</evidence>
<proteinExistence type="predicted"/>
<dbReference type="PROSITE" id="PS50297">
    <property type="entry name" value="ANK_REP_REGION"/>
    <property type="match status" value="1"/>
</dbReference>
<name>A0A0U4B8M8_9ACTN</name>
<organism evidence="4 5">
    <name type="scientific">Aeromicrobium erythreum</name>
    <dbReference type="NCBI Taxonomy" id="2041"/>
    <lineage>
        <taxon>Bacteria</taxon>
        <taxon>Bacillati</taxon>
        <taxon>Actinomycetota</taxon>
        <taxon>Actinomycetes</taxon>
        <taxon>Propionibacteriales</taxon>
        <taxon>Nocardioidaceae</taxon>
        <taxon>Aeromicrobium</taxon>
    </lineage>
</organism>
<sequence>MLAAAGDGDARGAARALRDGADVEARDARRRTPLLLAAAADHVEVAELLLHVGADPDAVDDRSDTPWLVTGVTGSVAMGRLLLDAGADLTLRNRFGGLSPIPASERGHVAYVRWVTTTDVDLDHVNDLGWTALLEAVVLGDGGRRHRAVVQALLDAGADPMIRDRQGRTALELAEARGLTAMAAVLRRG</sequence>
<gene>
    <name evidence="4" type="ORF">AERYTH_05520</name>
</gene>
<feature type="repeat" description="ANK" evidence="3">
    <location>
        <begin position="128"/>
        <end position="165"/>
    </location>
</feature>
<evidence type="ECO:0000256" key="3">
    <source>
        <dbReference type="PROSITE-ProRule" id="PRU00023"/>
    </source>
</evidence>
<accession>A0A0U4B8M8</accession>
<dbReference type="Gene3D" id="1.25.40.20">
    <property type="entry name" value="Ankyrin repeat-containing domain"/>
    <property type="match status" value="1"/>
</dbReference>
<dbReference type="EMBL" id="CP011502">
    <property type="protein sequence ID" value="ALX04196.1"/>
    <property type="molecule type" value="Genomic_DNA"/>
</dbReference>
<dbReference type="InterPro" id="IPR002110">
    <property type="entry name" value="Ankyrin_rpt"/>
</dbReference>
<keyword evidence="5" id="KW-1185">Reference proteome</keyword>
<dbReference type="SMART" id="SM00248">
    <property type="entry name" value="ANK"/>
    <property type="match status" value="3"/>
</dbReference>
<dbReference type="PANTHER" id="PTHR24201">
    <property type="entry name" value="ANK_REP_REGION DOMAIN-CONTAINING PROTEIN"/>
    <property type="match status" value="1"/>
</dbReference>
<dbReference type="InterPro" id="IPR036770">
    <property type="entry name" value="Ankyrin_rpt-contain_sf"/>
</dbReference>
<dbReference type="STRING" id="2041.AERYTH_05520"/>
<evidence type="ECO:0000313" key="4">
    <source>
        <dbReference type="EMBL" id="ALX04196.1"/>
    </source>
</evidence>
<dbReference type="Pfam" id="PF12796">
    <property type="entry name" value="Ank_2"/>
    <property type="match status" value="1"/>
</dbReference>
<dbReference type="PROSITE" id="PS50088">
    <property type="entry name" value="ANK_REPEAT"/>
    <property type="match status" value="2"/>
</dbReference>
<dbReference type="PANTHER" id="PTHR24201:SF2">
    <property type="entry name" value="ANKYRIN REPEAT DOMAIN-CONTAINING PROTEIN 42"/>
    <property type="match status" value="1"/>
</dbReference>
<evidence type="ECO:0000313" key="5">
    <source>
        <dbReference type="Proteomes" id="UP000067689"/>
    </source>
</evidence>
<reference evidence="4 5" key="1">
    <citation type="journal article" date="1991" name="Int. J. Syst. Bacteriol.">
        <title>Description of the erythromycin-producing bacterium Arthrobacter sp. strain NRRL B-3381 as Aeromicrobium erythreum gen. nov., sp. nov.</title>
        <authorList>
            <person name="Miller E.S."/>
            <person name="Woese C.R."/>
            <person name="Brenner S."/>
        </authorList>
    </citation>
    <scope>NUCLEOTIDE SEQUENCE [LARGE SCALE GENOMIC DNA]</scope>
    <source>
        <strain evidence="4 5">AR18</strain>
    </source>
</reference>
<keyword evidence="1" id="KW-0677">Repeat</keyword>
<dbReference type="InterPro" id="IPR050776">
    <property type="entry name" value="Ank_Repeat/CDKN_Inhibitor"/>
</dbReference>
<dbReference type="PATRIC" id="fig|2041.4.peg.1148"/>
<keyword evidence="2 3" id="KW-0040">ANK repeat</keyword>
<dbReference type="Proteomes" id="UP000067689">
    <property type="component" value="Chromosome"/>
</dbReference>
<dbReference type="Pfam" id="PF00023">
    <property type="entry name" value="Ank"/>
    <property type="match status" value="1"/>
</dbReference>